<gene>
    <name evidence="1" type="ORF">K1T71_011864</name>
</gene>
<organism evidence="1 2">
    <name type="scientific">Dendrolimus kikuchii</name>
    <dbReference type="NCBI Taxonomy" id="765133"/>
    <lineage>
        <taxon>Eukaryota</taxon>
        <taxon>Metazoa</taxon>
        <taxon>Ecdysozoa</taxon>
        <taxon>Arthropoda</taxon>
        <taxon>Hexapoda</taxon>
        <taxon>Insecta</taxon>
        <taxon>Pterygota</taxon>
        <taxon>Neoptera</taxon>
        <taxon>Endopterygota</taxon>
        <taxon>Lepidoptera</taxon>
        <taxon>Glossata</taxon>
        <taxon>Ditrysia</taxon>
        <taxon>Bombycoidea</taxon>
        <taxon>Lasiocampidae</taxon>
        <taxon>Dendrolimus</taxon>
    </lineage>
</organism>
<proteinExistence type="predicted"/>
<keyword evidence="2" id="KW-1185">Reference proteome</keyword>
<sequence length="306" mass="35239">MLRLYNNTFRSLSEIGIGYGVQKAVNRLKTFQVCRTPNYSDKMRLTEEQKQFYKDNGYIIVKNVFTKEELEEVEVEYENLFRRQNLEKMESAWVGSNENDRQHDGIYTVKGIHTLPYHHAVFSKWVLNESLLDVLEDVMGTPNIALHHTKANMKPPEKGAAFPMHQDYHYFPFEKDSLVAAFLHLDAANPENGGLFVYPGSHKLGPQEDVGAREGNFHYLDQTKFPFEGATPVIAERGDLVVFSYLLVHGSPINSSNRTRRMLLLEVTAADDRPIGEQRLTLEQGMMLRGCNYKRDARIAKRFDVY</sequence>
<dbReference type="EMBL" id="CM034407">
    <property type="protein sequence ID" value="KAJ0172725.1"/>
    <property type="molecule type" value="Genomic_DNA"/>
</dbReference>
<evidence type="ECO:0000313" key="2">
    <source>
        <dbReference type="Proteomes" id="UP000824533"/>
    </source>
</evidence>
<dbReference type="Proteomes" id="UP000824533">
    <property type="component" value="Linkage Group LG21"/>
</dbReference>
<accession>A0ACC1CMC6</accession>
<comment type="caution">
    <text evidence="1">The sequence shown here is derived from an EMBL/GenBank/DDBJ whole genome shotgun (WGS) entry which is preliminary data.</text>
</comment>
<name>A0ACC1CMC6_9NEOP</name>
<reference evidence="1 2" key="1">
    <citation type="journal article" date="2021" name="Front. Genet.">
        <title>Chromosome-Level Genome Assembly Reveals Significant Gene Expansion in the Toll and IMD Signaling Pathways of Dendrolimus kikuchii.</title>
        <authorList>
            <person name="Zhou J."/>
            <person name="Wu P."/>
            <person name="Xiong Z."/>
            <person name="Liu N."/>
            <person name="Zhao N."/>
            <person name="Ji M."/>
            <person name="Qiu Y."/>
            <person name="Yang B."/>
        </authorList>
    </citation>
    <scope>NUCLEOTIDE SEQUENCE [LARGE SCALE GENOMIC DNA]</scope>
    <source>
        <strain evidence="1">Ann1</strain>
    </source>
</reference>
<protein>
    <submittedName>
        <fullName evidence="1">Uncharacterized protein</fullName>
    </submittedName>
</protein>
<evidence type="ECO:0000313" key="1">
    <source>
        <dbReference type="EMBL" id="KAJ0172725.1"/>
    </source>
</evidence>